<keyword evidence="3" id="KW-1185">Reference proteome</keyword>
<protein>
    <recommendedName>
        <fullName evidence="1">C2 domain-containing protein</fullName>
    </recommendedName>
</protein>
<dbReference type="Proteomes" id="UP000664859">
    <property type="component" value="Unassembled WGS sequence"/>
</dbReference>
<comment type="caution">
    <text evidence="2">The sequence shown here is derived from an EMBL/GenBank/DDBJ whole genome shotgun (WGS) entry which is preliminary data.</text>
</comment>
<dbReference type="InterPro" id="IPR045052">
    <property type="entry name" value="Copine"/>
</dbReference>
<feature type="domain" description="C2" evidence="1">
    <location>
        <begin position="1"/>
        <end position="87"/>
    </location>
</feature>
<dbReference type="PANTHER" id="PTHR10857">
    <property type="entry name" value="COPINE"/>
    <property type="match status" value="1"/>
</dbReference>
<proteinExistence type="predicted"/>
<dbReference type="GO" id="GO:0005886">
    <property type="term" value="C:plasma membrane"/>
    <property type="evidence" value="ECO:0007669"/>
    <property type="project" value="TreeGrafter"/>
</dbReference>
<dbReference type="InterPro" id="IPR000008">
    <property type="entry name" value="C2_dom"/>
</dbReference>
<organism evidence="2 3">
    <name type="scientific">Tribonema minus</name>
    <dbReference type="NCBI Taxonomy" id="303371"/>
    <lineage>
        <taxon>Eukaryota</taxon>
        <taxon>Sar</taxon>
        <taxon>Stramenopiles</taxon>
        <taxon>Ochrophyta</taxon>
        <taxon>PX clade</taxon>
        <taxon>Xanthophyceae</taxon>
        <taxon>Tribonematales</taxon>
        <taxon>Tribonemataceae</taxon>
        <taxon>Tribonema</taxon>
    </lineage>
</organism>
<accession>A0A835YYX7</accession>
<evidence type="ECO:0000259" key="1">
    <source>
        <dbReference type="PROSITE" id="PS50004"/>
    </source>
</evidence>
<dbReference type="PROSITE" id="PS50004">
    <property type="entry name" value="C2"/>
    <property type="match status" value="1"/>
</dbReference>
<evidence type="ECO:0000313" key="3">
    <source>
        <dbReference type="Proteomes" id="UP000664859"/>
    </source>
</evidence>
<dbReference type="Gene3D" id="2.60.40.150">
    <property type="entry name" value="C2 domain"/>
    <property type="match status" value="1"/>
</dbReference>
<dbReference type="CDD" id="cd04048">
    <property type="entry name" value="C2A_Copine"/>
    <property type="match status" value="1"/>
</dbReference>
<dbReference type="GO" id="GO:0071277">
    <property type="term" value="P:cellular response to calcium ion"/>
    <property type="evidence" value="ECO:0007669"/>
    <property type="project" value="TreeGrafter"/>
</dbReference>
<reference evidence="2" key="1">
    <citation type="submission" date="2021-02" db="EMBL/GenBank/DDBJ databases">
        <title>First Annotated Genome of the Yellow-green Alga Tribonema minus.</title>
        <authorList>
            <person name="Mahan K.M."/>
        </authorList>
    </citation>
    <scope>NUCLEOTIDE SEQUENCE</scope>
    <source>
        <strain evidence="2">UTEX B ZZ1240</strain>
    </source>
</reference>
<dbReference type="AlphaFoldDB" id="A0A835YYX7"/>
<dbReference type="EMBL" id="JAFCMP010000168">
    <property type="protein sequence ID" value="KAG5184337.1"/>
    <property type="molecule type" value="Genomic_DNA"/>
</dbReference>
<name>A0A835YYX7_9STRA</name>
<dbReference type="SUPFAM" id="SSF49562">
    <property type="entry name" value="C2 domain (Calcium/lipid-binding domain, CaLB)"/>
    <property type="match status" value="1"/>
</dbReference>
<dbReference type="PANTHER" id="PTHR10857:SF106">
    <property type="entry name" value="C2 DOMAIN-CONTAINING PROTEIN"/>
    <property type="match status" value="1"/>
</dbReference>
<sequence length="87" mass="9637">MPSSQVQLSISCAGLVNMDQGSLSDPFVVLKRKEPRGGAWVEVARTEIVANNLNPAWAKLITVDYMFEEVQYLRFEVYDAGTAVMAI</sequence>
<gene>
    <name evidence="2" type="ORF">JKP88DRAFT_163276</name>
</gene>
<dbReference type="GO" id="GO:0005544">
    <property type="term" value="F:calcium-dependent phospholipid binding"/>
    <property type="evidence" value="ECO:0007669"/>
    <property type="project" value="InterPro"/>
</dbReference>
<dbReference type="Pfam" id="PF00168">
    <property type="entry name" value="C2"/>
    <property type="match status" value="1"/>
</dbReference>
<dbReference type="InterPro" id="IPR035892">
    <property type="entry name" value="C2_domain_sf"/>
</dbReference>
<evidence type="ECO:0000313" key="2">
    <source>
        <dbReference type="EMBL" id="KAG5184337.1"/>
    </source>
</evidence>
<dbReference type="OrthoDB" id="5855668at2759"/>